<keyword evidence="2" id="KW-1185">Reference proteome</keyword>
<gene>
    <name evidence="1" type="ORF">GCM10022409_08380</name>
</gene>
<reference evidence="2" key="1">
    <citation type="journal article" date="2019" name="Int. J. Syst. Evol. Microbiol.">
        <title>The Global Catalogue of Microorganisms (GCM) 10K type strain sequencing project: providing services to taxonomists for standard genome sequencing and annotation.</title>
        <authorList>
            <consortium name="The Broad Institute Genomics Platform"/>
            <consortium name="The Broad Institute Genome Sequencing Center for Infectious Disease"/>
            <person name="Wu L."/>
            <person name="Ma J."/>
        </authorList>
    </citation>
    <scope>NUCLEOTIDE SEQUENCE [LARGE SCALE GENOMIC DNA]</scope>
    <source>
        <strain evidence="2">JCM 17225</strain>
    </source>
</reference>
<accession>A0ABP7TIY5</accession>
<sequence>MCAQIHFMAVSMETWLVADAARLAAYYGQGFQASALPTTAQLETVTKPALDDSLRRATAKREYDKGKHSFDILATLDPAAIGRRAPHAKRFFDFLRGQC</sequence>
<evidence type="ECO:0000313" key="1">
    <source>
        <dbReference type="EMBL" id="GAA4026758.1"/>
    </source>
</evidence>
<name>A0ABP7TIY5_9BACT</name>
<dbReference type="EMBL" id="BAABDK010000008">
    <property type="protein sequence ID" value="GAA4026758.1"/>
    <property type="molecule type" value="Genomic_DNA"/>
</dbReference>
<dbReference type="Proteomes" id="UP001501469">
    <property type="component" value="Unassembled WGS sequence"/>
</dbReference>
<evidence type="ECO:0008006" key="3">
    <source>
        <dbReference type="Google" id="ProtNLM"/>
    </source>
</evidence>
<evidence type="ECO:0000313" key="2">
    <source>
        <dbReference type="Proteomes" id="UP001501469"/>
    </source>
</evidence>
<dbReference type="InterPro" id="IPR025455">
    <property type="entry name" value="DUF4276"/>
</dbReference>
<dbReference type="RefSeq" id="WP_345050672.1">
    <property type="nucleotide sequence ID" value="NZ_BAABDK010000008.1"/>
</dbReference>
<protein>
    <recommendedName>
        <fullName evidence="3">DUF4276 family protein</fullName>
    </recommendedName>
</protein>
<comment type="caution">
    <text evidence="1">The sequence shown here is derived from an EMBL/GenBank/DDBJ whole genome shotgun (WGS) entry which is preliminary data.</text>
</comment>
<organism evidence="1 2">
    <name type="scientific">Hymenobacter glaciei</name>
    <dbReference type="NCBI Taxonomy" id="877209"/>
    <lineage>
        <taxon>Bacteria</taxon>
        <taxon>Pseudomonadati</taxon>
        <taxon>Bacteroidota</taxon>
        <taxon>Cytophagia</taxon>
        <taxon>Cytophagales</taxon>
        <taxon>Hymenobacteraceae</taxon>
        <taxon>Hymenobacter</taxon>
    </lineage>
</organism>
<proteinExistence type="predicted"/>
<dbReference type="Pfam" id="PF14103">
    <property type="entry name" value="DUF4276"/>
    <property type="match status" value="1"/>
</dbReference>